<gene>
    <name evidence="1" type="ORF">UX18_C0010G0001</name>
</gene>
<organism evidence="1 2">
    <name type="scientific">Candidatus Azambacteria bacterium GW2011_GWC2_45_7b</name>
    <dbReference type="NCBI Taxonomy" id="1618621"/>
    <lineage>
        <taxon>Bacteria</taxon>
        <taxon>Candidatus Azamiibacteriota</taxon>
    </lineage>
</organism>
<evidence type="ECO:0000313" key="2">
    <source>
        <dbReference type="Proteomes" id="UP000034909"/>
    </source>
</evidence>
<feature type="non-terminal residue" evidence="1">
    <location>
        <position position="1"/>
    </location>
</feature>
<dbReference type="Proteomes" id="UP000034909">
    <property type="component" value="Unassembled WGS sequence"/>
</dbReference>
<name>A0A837IH77_9BACT</name>
<accession>A0A837IH77</accession>
<sequence>RFGFYGKNLLKGLDKILIISYNVVTRVR</sequence>
<reference evidence="1 2" key="1">
    <citation type="journal article" date="2015" name="Nature">
        <title>rRNA introns, odd ribosomes, and small enigmatic genomes across a large radiation of phyla.</title>
        <authorList>
            <person name="Brown C.T."/>
            <person name="Hug L.A."/>
            <person name="Thomas B.C."/>
            <person name="Sharon I."/>
            <person name="Castelle C.J."/>
            <person name="Singh A."/>
            <person name="Wilkins M.J."/>
            <person name="Williams K.H."/>
            <person name="Banfield J.F."/>
        </authorList>
    </citation>
    <scope>NUCLEOTIDE SEQUENCE [LARGE SCALE GENOMIC DNA]</scope>
</reference>
<proteinExistence type="predicted"/>
<protein>
    <submittedName>
        <fullName evidence="1">Uncharacterized protein</fullName>
    </submittedName>
</protein>
<dbReference type="EMBL" id="LCLF01000010">
    <property type="protein sequence ID" value="KKU12803.1"/>
    <property type="molecule type" value="Genomic_DNA"/>
</dbReference>
<dbReference type="AlphaFoldDB" id="A0A837IH77"/>
<comment type="caution">
    <text evidence="1">The sequence shown here is derived from an EMBL/GenBank/DDBJ whole genome shotgun (WGS) entry which is preliminary data.</text>
</comment>
<evidence type="ECO:0000313" key="1">
    <source>
        <dbReference type="EMBL" id="KKU12803.1"/>
    </source>
</evidence>